<dbReference type="OrthoDB" id="9803598at2"/>
<dbReference type="NCBIfam" id="NF005486">
    <property type="entry name" value="PRK07093.1"/>
    <property type="match status" value="1"/>
</dbReference>
<comment type="caution">
    <text evidence="2">The sequence shown here is derived from an EMBL/GenBank/DDBJ whole genome shotgun (WGS) entry which is preliminary data.</text>
</comment>
<dbReference type="PANTHER" id="PTHR11236">
    <property type="entry name" value="AMINOBENZOATE/ANTHRANILATE SYNTHASE"/>
    <property type="match status" value="1"/>
</dbReference>
<dbReference type="PRINTS" id="PR00095">
    <property type="entry name" value="ANTSNTHASEI"/>
</dbReference>
<keyword evidence="3" id="KW-1185">Reference proteome</keyword>
<dbReference type="Pfam" id="PF00425">
    <property type="entry name" value="Chorismate_bind"/>
    <property type="match status" value="1"/>
</dbReference>
<dbReference type="PANTHER" id="PTHR11236:SF50">
    <property type="entry name" value="AMINODEOXYCHORISMATE SYNTHASE COMPONENT 1"/>
    <property type="match status" value="1"/>
</dbReference>
<reference evidence="2 3" key="1">
    <citation type="submission" date="2019-01" db="EMBL/GenBank/DDBJ databases">
        <authorList>
            <person name="Chen W.-M."/>
        </authorList>
    </citation>
    <scope>NUCLEOTIDE SEQUENCE [LARGE SCALE GENOMIC DNA]</scope>
    <source>
        <strain evidence="2 3">FSY-15</strain>
    </source>
</reference>
<dbReference type="EC" id="2.6.1.85" evidence="2"/>
<dbReference type="GO" id="GO:0000162">
    <property type="term" value="P:L-tryptophan biosynthetic process"/>
    <property type="evidence" value="ECO:0007669"/>
    <property type="project" value="TreeGrafter"/>
</dbReference>
<name>A0A437PXV2_9BACT</name>
<feature type="domain" description="Chorismate-utilising enzyme C-terminal" evidence="1">
    <location>
        <begin position="54"/>
        <end position="297"/>
    </location>
</feature>
<dbReference type="InterPro" id="IPR015890">
    <property type="entry name" value="Chorismate_C"/>
</dbReference>
<keyword evidence="2" id="KW-0808">Transferase</keyword>
<dbReference type="AlphaFoldDB" id="A0A437PXV2"/>
<keyword evidence="2" id="KW-0032">Aminotransferase</keyword>
<organism evidence="2 3">
    <name type="scientific">Sandaracinomonas limnophila</name>
    <dbReference type="NCBI Taxonomy" id="1862386"/>
    <lineage>
        <taxon>Bacteria</taxon>
        <taxon>Pseudomonadati</taxon>
        <taxon>Bacteroidota</taxon>
        <taxon>Cytophagia</taxon>
        <taxon>Cytophagales</taxon>
        <taxon>Flectobacillaceae</taxon>
        <taxon>Sandaracinomonas</taxon>
    </lineage>
</organism>
<accession>A0A437PXV2</accession>
<dbReference type="InterPro" id="IPR019999">
    <property type="entry name" value="Anth_synth_I-like"/>
</dbReference>
<protein>
    <submittedName>
        <fullName evidence="2">Aminodeoxychorismate synthase component I</fullName>
        <ecNumber evidence="2">2.6.1.85</ecNumber>
    </submittedName>
</protein>
<evidence type="ECO:0000313" key="2">
    <source>
        <dbReference type="EMBL" id="RVU27091.1"/>
    </source>
</evidence>
<evidence type="ECO:0000259" key="1">
    <source>
        <dbReference type="Pfam" id="PF00425"/>
    </source>
</evidence>
<gene>
    <name evidence="2" type="ORF">EOJ36_02385</name>
</gene>
<sequence length="302" mass="34575">MDQMSQDGQEFSFIIDYKGENAAITTKLRTTDYADETTNETDEYYLKKKVIPFEEYKVKFDQVQSALRLGKSFLLNLTQETEIETNLSLEQIHQKAKAKYKFLFPNQFVVFSPETFIQIKENIIFSFPMKGTQKGASELAKSQLLANEKENAEHATIVDLIRNDLSRVAFPIQVDHFKYIEKVQTHEGDLWQMSSQISGKVLPNFKNKIGSILRELLPAGSITGAPKKSTCDLIEEIEGYKRGFYTGIMGTFDGKNLDSAVMIRFIEQRGNQLFFKSGGGITIFSEVEKEYQELIDKIYLPF</sequence>
<dbReference type="InterPro" id="IPR005801">
    <property type="entry name" value="ADC_synthase"/>
</dbReference>
<evidence type="ECO:0000313" key="3">
    <source>
        <dbReference type="Proteomes" id="UP000282832"/>
    </source>
</evidence>
<dbReference type="GO" id="GO:0046820">
    <property type="term" value="F:4-amino-4-deoxychorismate synthase activity"/>
    <property type="evidence" value="ECO:0007669"/>
    <property type="project" value="UniProtKB-EC"/>
</dbReference>
<dbReference type="Gene3D" id="3.60.120.10">
    <property type="entry name" value="Anthranilate synthase"/>
    <property type="match status" value="1"/>
</dbReference>
<dbReference type="Proteomes" id="UP000282832">
    <property type="component" value="Unassembled WGS sequence"/>
</dbReference>
<dbReference type="EMBL" id="SACY01000001">
    <property type="protein sequence ID" value="RVU27091.1"/>
    <property type="molecule type" value="Genomic_DNA"/>
</dbReference>
<proteinExistence type="predicted"/>
<dbReference type="SUPFAM" id="SSF56322">
    <property type="entry name" value="ADC synthase"/>
    <property type="match status" value="1"/>
</dbReference>